<evidence type="ECO:0000313" key="2">
    <source>
        <dbReference type="EMBL" id="KUF09731.1"/>
    </source>
</evidence>
<comment type="caution">
    <text evidence="2">The sequence shown here is derived from an EMBL/GenBank/DDBJ whole genome shotgun (WGS) entry which is preliminary data.</text>
</comment>
<feature type="transmembrane region" description="Helical" evidence="1">
    <location>
        <begin position="47"/>
        <end position="64"/>
    </location>
</feature>
<reference evidence="2" key="1">
    <citation type="submission" date="2015-12" db="EMBL/GenBank/DDBJ databases">
        <authorList>
            <person name="Shamseldin A."/>
            <person name="Moawad H."/>
            <person name="Abd El-Rahim W.M."/>
            <person name="Sadowsky M.J."/>
        </authorList>
    </citation>
    <scope>NUCLEOTIDE SEQUENCE [LARGE SCALE GENOMIC DNA]</scope>
    <source>
        <strain evidence="2">SJ5A-1</strain>
    </source>
</reference>
<dbReference type="Proteomes" id="UP000054396">
    <property type="component" value="Unassembled WGS sequence"/>
</dbReference>
<keyword evidence="1" id="KW-0472">Membrane</keyword>
<dbReference type="RefSeq" id="WP_058863295.1">
    <property type="nucleotide sequence ID" value="NZ_LPXO01000011.1"/>
</dbReference>
<protein>
    <submittedName>
        <fullName evidence="2">Uncharacterized protein</fullName>
    </submittedName>
</protein>
<dbReference type="EMBL" id="LPXO01000011">
    <property type="protein sequence ID" value="KUF09731.1"/>
    <property type="molecule type" value="Genomic_DNA"/>
</dbReference>
<name>A0A0W7WGH5_9RHOB</name>
<keyword evidence="1" id="KW-1133">Transmembrane helix</keyword>
<sequence>MAKKTTKFEERLARIAQQSGATSVSRSLQSKLDDDERPRLRFSFRRAFLLPSIVVPVLFVAQLNDNLFVAFAKRVAAAETAGRTTLATVLASDTLSGADRANALAVKKAKHRLAHEELSPEAENSLRAIIRAYEGKSAADLSRESMVLELTRRARTQGDAAMAQRIEDQLNACRSTLCLDTVYSIAVMDLDTLSQ</sequence>
<proteinExistence type="predicted"/>
<evidence type="ECO:0000313" key="3">
    <source>
        <dbReference type="Proteomes" id="UP000054396"/>
    </source>
</evidence>
<keyword evidence="3" id="KW-1185">Reference proteome</keyword>
<evidence type="ECO:0000256" key="1">
    <source>
        <dbReference type="SAM" id="Phobius"/>
    </source>
</evidence>
<gene>
    <name evidence="2" type="ORF">AVJ23_16390</name>
</gene>
<dbReference type="AlphaFoldDB" id="A0A0W7WGH5"/>
<organism evidence="2 3">
    <name type="scientific">Pseudoponticoccus marisrubri</name>
    <dbReference type="NCBI Taxonomy" id="1685382"/>
    <lineage>
        <taxon>Bacteria</taxon>
        <taxon>Pseudomonadati</taxon>
        <taxon>Pseudomonadota</taxon>
        <taxon>Alphaproteobacteria</taxon>
        <taxon>Rhodobacterales</taxon>
        <taxon>Roseobacteraceae</taxon>
        <taxon>Pseudoponticoccus</taxon>
    </lineage>
</organism>
<keyword evidence="1" id="KW-0812">Transmembrane</keyword>
<accession>A0A0W7WGH5</accession>